<dbReference type="Proteomes" id="UP000095472">
    <property type="component" value="Chromosome"/>
</dbReference>
<accession>A0ACD5GX12</accession>
<organism evidence="1 2">
    <name type="scientific">Desertifilum tharense IPPAS B-1220</name>
    <dbReference type="NCBI Taxonomy" id="1781255"/>
    <lineage>
        <taxon>Bacteria</taxon>
        <taxon>Bacillati</taxon>
        <taxon>Cyanobacteriota</taxon>
        <taxon>Cyanophyceae</taxon>
        <taxon>Desertifilales</taxon>
        <taxon>Desertifilaceae</taxon>
        <taxon>Desertifilum</taxon>
    </lineage>
</organism>
<protein>
    <submittedName>
        <fullName evidence="1">Uncharacterized protein</fullName>
    </submittedName>
</protein>
<gene>
    <name evidence="1" type="ORF">BH720_006885</name>
</gene>
<evidence type="ECO:0000313" key="1">
    <source>
        <dbReference type="EMBL" id="XPM65427.1"/>
    </source>
</evidence>
<proteinExistence type="predicted"/>
<evidence type="ECO:0000313" key="2">
    <source>
        <dbReference type="Proteomes" id="UP000095472"/>
    </source>
</evidence>
<keyword evidence="2" id="KW-1185">Reference proteome</keyword>
<name>A0ACD5GX12_9CYAN</name>
<sequence>MVFLQLATGSLRITSTEGSIVFEDINDRIVTEGGAISLQAPGGNITAGILETTGAQNFTAGNVTVEAAGDITVNEIRTGGGDIVVTSANGTIDAIGTIASNDGNTTLTGNEINLNGIEAGAGILQLQPSDPSLAIRIGDAVDTGAAVLDLTSNDLEGISAGEIIIGRADSSGAIFIANPPAFGSPLTIQSPVGAGSINSDPAGLLTTVGDLRLTANQDIITGNIINFGSVEITSNNGNIDATAAPLTTINSNPIRLNAPNGSILTGDLISTDSLQGGGDVSLIAGERIVTGTIDASGGIIGAGGVGGQVELQAPMRYHLEILLQPIIRFHSMVRLF</sequence>
<reference evidence="1 2" key="1">
    <citation type="journal article" date="2016" name="Genome Announc.">
        <title>Draft Genome Sequence of the Thermotolerant Cyanobacterium Desertifilum sp. IPPAS B-1220.</title>
        <authorList>
            <person name="Mironov K.S."/>
            <person name="Sinetova M.A."/>
            <person name="Bolatkhan K."/>
            <person name="Zayadan B.K."/>
            <person name="Ustinova V.V."/>
            <person name="Kupriyanova E.V."/>
            <person name="Skrypnik A.N."/>
            <person name="Gogoleva N.E."/>
            <person name="Gogolev Y.V."/>
            <person name="Los D.A."/>
        </authorList>
    </citation>
    <scope>NUCLEOTIDE SEQUENCE [LARGE SCALE GENOMIC DNA]</scope>
    <source>
        <strain evidence="1 2">IPPAS B-1220</strain>
    </source>
</reference>
<dbReference type="EMBL" id="CP182909">
    <property type="protein sequence ID" value="XPM65427.1"/>
    <property type="molecule type" value="Genomic_DNA"/>
</dbReference>